<dbReference type="Proteomes" id="UP000429607">
    <property type="component" value="Unassembled WGS sequence"/>
</dbReference>
<name>A0A6A3JSQ2_9STRA</name>
<dbReference type="EMBL" id="QXFV01001787">
    <property type="protein sequence ID" value="KAE8998366.1"/>
    <property type="molecule type" value="Genomic_DNA"/>
</dbReference>
<organism evidence="1 2">
    <name type="scientific">Phytophthora rubi</name>
    <dbReference type="NCBI Taxonomy" id="129364"/>
    <lineage>
        <taxon>Eukaryota</taxon>
        <taxon>Sar</taxon>
        <taxon>Stramenopiles</taxon>
        <taxon>Oomycota</taxon>
        <taxon>Peronosporomycetes</taxon>
        <taxon>Peronosporales</taxon>
        <taxon>Peronosporaceae</taxon>
        <taxon>Phytophthora</taxon>
    </lineage>
</organism>
<reference evidence="1 2" key="1">
    <citation type="submission" date="2018-09" db="EMBL/GenBank/DDBJ databases">
        <title>Genomic investigation of the strawberry pathogen Phytophthora fragariae indicates pathogenicity is determined by transcriptional variation in three key races.</title>
        <authorList>
            <person name="Adams T.M."/>
            <person name="Armitage A.D."/>
            <person name="Sobczyk M.K."/>
            <person name="Bates H.J."/>
            <person name="Dunwell J.M."/>
            <person name="Nellist C.F."/>
            <person name="Harrison R.J."/>
        </authorList>
    </citation>
    <scope>NUCLEOTIDE SEQUENCE [LARGE SCALE GENOMIC DNA]</scope>
    <source>
        <strain evidence="1 2">SCRP249</strain>
    </source>
</reference>
<accession>A0A6A3JSQ2</accession>
<comment type="caution">
    <text evidence="1">The sequence shown here is derived from an EMBL/GenBank/DDBJ whole genome shotgun (WGS) entry which is preliminary data.</text>
</comment>
<dbReference type="AlphaFoldDB" id="A0A6A3JSQ2"/>
<proteinExistence type="predicted"/>
<gene>
    <name evidence="1" type="ORF">PR001_g19345</name>
</gene>
<evidence type="ECO:0000313" key="1">
    <source>
        <dbReference type="EMBL" id="KAE8998366.1"/>
    </source>
</evidence>
<protein>
    <submittedName>
        <fullName evidence="1">Uncharacterized protein</fullName>
    </submittedName>
</protein>
<evidence type="ECO:0000313" key="2">
    <source>
        <dbReference type="Proteomes" id="UP000429607"/>
    </source>
</evidence>
<sequence>MPVPLAVLTPASGHFPVQACASPVFAGGLCGWRPQHPLELCLPSGQSMEPCPSPNT</sequence>